<dbReference type="Gene3D" id="3.40.1050.10">
    <property type="entry name" value="Carbonic anhydrase"/>
    <property type="match status" value="1"/>
</dbReference>
<dbReference type="PANTHER" id="PTHR11002:SF76">
    <property type="entry name" value="CARBONIC ANHYDRASE"/>
    <property type="match status" value="1"/>
</dbReference>
<dbReference type="RefSeq" id="WP_407338646.1">
    <property type="nucleotide sequence ID" value="NZ_CP136862.1"/>
</dbReference>
<comment type="function">
    <text evidence="8">Reversible hydration of carbon dioxide.</text>
</comment>
<comment type="similarity">
    <text evidence="2 8">Belongs to the beta-class carbonic anhydrase family.</text>
</comment>
<evidence type="ECO:0000256" key="1">
    <source>
        <dbReference type="ARBA" id="ARBA00001947"/>
    </source>
</evidence>
<sequence length="242" mass="25677">MPEQPSHPGDAAPARPLLPERLVSGYEAFLSGRFAREQDRFHQLAKAGQSPRIMLIGCCDSRVSPEVIFDAGPGEIFVLRNVANLVPPYAPNDDLHGASAALEYAVLGLHVAHIVVLGHASCGGVRAYAENDLDPDQKPLSSGDFIGKWMSLIGPAAAKIGPATEPLDGYVERLALASIVQGLANLRSFPAVATLERLGGLSLHGAYFSIAEGKLLALDETTGEFRAVSAKTHADAFSEPRF</sequence>
<evidence type="ECO:0000313" key="9">
    <source>
        <dbReference type="EMBL" id="WOJ89203.1"/>
    </source>
</evidence>
<dbReference type="SUPFAM" id="SSF53056">
    <property type="entry name" value="beta-carbonic anhydrase, cab"/>
    <property type="match status" value="1"/>
</dbReference>
<dbReference type="Pfam" id="PF00484">
    <property type="entry name" value="Pro_CA"/>
    <property type="match status" value="1"/>
</dbReference>
<accession>A0ABZ0HPT9</accession>
<evidence type="ECO:0000256" key="6">
    <source>
        <dbReference type="ARBA" id="ARBA00023239"/>
    </source>
</evidence>
<name>A0ABZ0HPT9_9HYPH</name>
<dbReference type="Proteomes" id="UP001626536">
    <property type="component" value="Chromosome"/>
</dbReference>
<proteinExistence type="inferred from homology"/>
<dbReference type="InterPro" id="IPR036874">
    <property type="entry name" value="Carbonic_anhydrase_sf"/>
</dbReference>
<organism evidence="9 10">
    <name type="scientific">Methylocapsa polymorpha</name>
    <dbReference type="NCBI Taxonomy" id="3080828"/>
    <lineage>
        <taxon>Bacteria</taxon>
        <taxon>Pseudomonadati</taxon>
        <taxon>Pseudomonadota</taxon>
        <taxon>Alphaproteobacteria</taxon>
        <taxon>Hyphomicrobiales</taxon>
        <taxon>Beijerinckiaceae</taxon>
        <taxon>Methylocapsa</taxon>
    </lineage>
</organism>
<dbReference type="InterPro" id="IPR001765">
    <property type="entry name" value="Carbonic_anhydrase"/>
</dbReference>
<reference evidence="9 10" key="1">
    <citation type="submission" date="2023-10" db="EMBL/GenBank/DDBJ databases">
        <title>Novel methanotroph of the genus Methylocapsa from a subarctic wetland.</title>
        <authorList>
            <person name="Belova S.E."/>
            <person name="Oshkin I.Y."/>
            <person name="Miroshnikov K."/>
            <person name="Dedysh S.N."/>
        </authorList>
    </citation>
    <scope>NUCLEOTIDE SEQUENCE [LARGE SCALE GENOMIC DNA]</scope>
    <source>
        <strain evidence="9 10">RX1</strain>
    </source>
</reference>
<protein>
    <recommendedName>
        <fullName evidence="3 8">Carbonic anhydrase</fullName>
        <ecNumber evidence="3 8">4.2.1.1</ecNumber>
    </recommendedName>
    <alternativeName>
        <fullName evidence="8">Carbonate dehydratase</fullName>
    </alternativeName>
</protein>
<comment type="catalytic activity">
    <reaction evidence="7 8">
        <text>hydrogencarbonate + H(+) = CO2 + H2O</text>
        <dbReference type="Rhea" id="RHEA:10748"/>
        <dbReference type="ChEBI" id="CHEBI:15377"/>
        <dbReference type="ChEBI" id="CHEBI:15378"/>
        <dbReference type="ChEBI" id="CHEBI:16526"/>
        <dbReference type="ChEBI" id="CHEBI:17544"/>
        <dbReference type="EC" id="4.2.1.1"/>
    </reaction>
</comment>
<evidence type="ECO:0000256" key="4">
    <source>
        <dbReference type="ARBA" id="ARBA00022723"/>
    </source>
</evidence>
<evidence type="ECO:0000256" key="3">
    <source>
        <dbReference type="ARBA" id="ARBA00012925"/>
    </source>
</evidence>
<dbReference type="SMART" id="SM00947">
    <property type="entry name" value="Pro_CA"/>
    <property type="match status" value="1"/>
</dbReference>
<evidence type="ECO:0000256" key="2">
    <source>
        <dbReference type="ARBA" id="ARBA00006217"/>
    </source>
</evidence>
<dbReference type="EMBL" id="CP136862">
    <property type="protein sequence ID" value="WOJ89203.1"/>
    <property type="molecule type" value="Genomic_DNA"/>
</dbReference>
<gene>
    <name evidence="9" type="ORF">RZS28_15545</name>
</gene>
<evidence type="ECO:0000313" key="10">
    <source>
        <dbReference type="Proteomes" id="UP001626536"/>
    </source>
</evidence>
<evidence type="ECO:0000256" key="7">
    <source>
        <dbReference type="ARBA" id="ARBA00048348"/>
    </source>
</evidence>
<evidence type="ECO:0000256" key="5">
    <source>
        <dbReference type="ARBA" id="ARBA00022833"/>
    </source>
</evidence>
<dbReference type="EC" id="4.2.1.1" evidence="3 8"/>
<keyword evidence="6 8" id="KW-0456">Lyase</keyword>
<evidence type="ECO:0000256" key="8">
    <source>
        <dbReference type="RuleBase" id="RU003956"/>
    </source>
</evidence>
<comment type="cofactor">
    <cofactor evidence="1">
        <name>Zn(2+)</name>
        <dbReference type="ChEBI" id="CHEBI:29105"/>
    </cofactor>
</comment>
<dbReference type="PANTHER" id="PTHR11002">
    <property type="entry name" value="CARBONIC ANHYDRASE"/>
    <property type="match status" value="1"/>
</dbReference>
<keyword evidence="5 8" id="KW-0862">Zinc</keyword>
<dbReference type="InterPro" id="IPR015892">
    <property type="entry name" value="Carbonic_anhydrase_CS"/>
</dbReference>
<dbReference type="PROSITE" id="PS00705">
    <property type="entry name" value="PROK_CO2_ANHYDRASE_2"/>
    <property type="match status" value="1"/>
</dbReference>
<keyword evidence="10" id="KW-1185">Reference proteome</keyword>
<keyword evidence="4" id="KW-0479">Metal-binding</keyword>